<dbReference type="RefSeq" id="WP_011991218.1">
    <property type="nucleotide sequence ID" value="NC_009712.1"/>
</dbReference>
<feature type="transmembrane region" description="Helical" evidence="7">
    <location>
        <begin position="116"/>
        <end position="136"/>
    </location>
</feature>
<evidence type="ECO:0000313" key="10">
    <source>
        <dbReference type="Proteomes" id="UP000002408"/>
    </source>
</evidence>
<evidence type="ECO:0000256" key="2">
    <source>
        <dbReference type="ARBA" id="ARBA00005551"/>
    </source>
</evidence>
<dbReference type="GO" id="GO:0015297">
    <property type="term" value="F:antiporter activity"/>
    <property type="evidence" value="ECO:0007669"/>
    <property type="project" value="InterPro"/>
</dbReference>
<evidence type="ECO:0000259" key="8">
    <source>
        <dbReference type="Pfam" id="PF00999"/>
    </source>
</evidence>
<accession>A7I4R9</accession>
<reference evidence="10" key="1">
    <citation type="journal article" date="2015" name="Microbiology">
        <title>Genome of Methanoregula boonei 6A8 reveals adaptations to oligotrophic peatland environments.</title>
        <authorList>
            <person name="Braeuer S."/>
            <person name="Cadillo-Quiroz H."/>
            <person name="Kyrpides N."/>
            <person name="Woyke T."/>
            <person name="Goodwin L."/>
            <person name="Detter C."/>
            <person name="Podell S."/>
            <person name="Yavitt J.B."/>
            <person name="Zinder S.H."/>
        </authorList>
    </citation>
    <scope>NUCLEOTIDE SEQUENCE [LARGE SCALE GENOMIC DNA]</scope>
    <source>
        <strain evidence="10">DSM 21154 / JCM 14090 / 6A8</strain>
    </source>
</reference>
<protein>
    <submittedName>
        <fullName evidence="9">Sodium/hydrogen exchanger</fullName>
    </submittedName>
</protein>
<dbReference type="InterPro" id="IPR006153">
    <property type="entry name" value="Cation/H_exchanger_TM"/>
</dbReference>
<keyword evidence="3" id="KW-0813">Transport</keyword>
<dbReference type="HOGENOM" id="CLU_005126_4_2_2"/>
<feature type="transmembrane region" description="Helical" evidence="7">
    <location>
        <begin position="329"/>
        <end position="354"/>
    </location>
</feature>
<dbReference type="eggNOG" id="arCOG01955">
    <property type="taxonomic scope" value="Archaea"/>
</dbReference>
<dbReference type="GO" id="GO:0016020">
    <property type="term" value="C:membrane"/>
    <property type="evidence" value="ECO:0007669"/>
    <property type="project" value="UniProtKB-SubCell"/>
</dbReference>
<dbReference type="GeneID" id="5411154"/>
<name>A7I4R9_METB6</name>
<dbReference type="PANTHER" id="PTHR42751">
    <property type="entry name" value="SODIUM/HYDROGEN EXCHANGER FAMILY/TRKA DOMAIN PROTEIN"/>
    <property type="match status" value="1"/>
</dbReference>
<dbReference type="PANTHER" id="PTHR42751:SF6">
    <property type="entry name" value="CONSERVED INTEGRAL MEMBRANE TRANSPORT PROTEIN-RELATED"/>
    <property type="match status" value="1"/>
</dbReference>
<dbReference type="AlphaFoldDB" id="A7I4R9"/>
<dbReference type="EMBL" id="CP000780">
    <property type="protein sequence ID" value="ABS54730.1"/>
    <property type="molecule type" value="Genomic_DNA"/>
</dbReference>
<feature type="transmembrane region" description="Helical" evidence="7">
    <location>
        <begin position="6"/>
        <end position="27"/>
    </location>
</feature>
<organism evidence="9 10">
    <name type="scientific">Methanoregula boonei (strain DSM 21154 / JCM 14090 / 6A8)</name>
    <dbReference type="NCBI Taxonomy" id="456442"/>
    <lineage>
        <taxon>Archaea</taxon>
        <taxon>Methanobacteriati</taxon>
        <taxon>Methanobacteriota</taxon>
        <taxon>Stenosarchaea group</taxon>
        <taxon>Methanomicrobia</taxon>
        <taxon>Methanomicrobiales</taxon>
        <taxon>Methanoregulaceae</taxon>
        <taxon>Methanoregula</taxon>
    </lineage>
</organism>
<evidence type="ECO:0000256" key="1">
    <source>
        <dbReference type="ARBA" id="ARBA00004141"/>
    </source>
</evidence>
<dbReference type="InterPro" id="IPR038770">
    <property type="entry name" value="Na+/solute_symporter_sf"/>
</dbReference>
<dbReference type="Proteomes" id="UP000002408">
    <property type="component" value="Chromosome"/>
</dbReference>
<evidence type="ECO:0000256" key="7">
    <source>
        <dbReference type="SAM" id="Phobius"/>
    </source>
</evidence>
<dbReference type="Gene3D" id="1.20.1530.20">
    <property type="match status" value="1"/>
</dbReference>
<feature type="transmembrane region" description="Helical" evidence="7">
    <location>
        <begin position="261"/>
        <end position="278"/>
    </location>
</feature>
<evidence type="ECO:0000313" key="9">
    <source>
        <dbReference type="EMBL" id="ABS54730.1"/>
    </source>
</evidence>
<comment type="subcellular location">
    <subcellularLocation>
        <location evidence="1">Membrane</location>
        <topology evidence="1">Multi-pass membrane protein</topology>
    </subcellularLocation>
</comment>
<keyword evidence="10" id="KW-1185">Reference proteome</keyword>
<evidence type="ECO:0000256" key="5">
    <source>
        <dbReference type="ARBA" id="ARBA00022989"/>
    </source>
</evidence>
<comment type="similarity">
    <text evidence="2">Belongs to the monovalent cation:proton antiporter 2 (CPA2) transporter (TC 2.A.37) family.</text>
</comment>
<feature type="transmembrane region" description="Helical" evidence="7">
    <location>
        <begin position="58"/>
        <end position="75"/>
    </location>
</feature>
<evidence type="ECO:0000256" key="6">
    <source>
        <dbReference type="ARBA" id="ARBA00023136"/>
    </source>
</evidence>
<sequence length="386" mass="40740">MDGILAAQGLIIALFVCLVLALVTKYLSIPAIPFYIIAGVVLGKAGLGLVASDPISSFFSELGLIFLLFFVGLGLKVDKISENQREVLASGIIDLNVNMLIGFVAAYLLGFSLIEALIVAAAFYSSSTALAVTSLIENRKLMMREAGTIIWLMVFEDLVLIVILALLSAGNENLLLFAVEILAGLGIMYVLAHYGKEFLVSLLERDDELPILFTFVSVLATAGAALFLGIPDTLMVIALGAAIATTDPDAFEQHARPFKDVFLVIFFVFFGVTINLSGNVSMGVMAIICLLAVASKLISGVLTGIALYGSAASGIEIWTNTIARGEFSIALAALYGSPPVAVTIAVMVIVTSLVGSFAAKYSGVFTHGFGGGNRHRGPPRRVRAGH</sequence>
<keyword evidence="6 7" id="KW-0472">Membrane</keyword>
<evidence type="ECO:0000256" key="4">
    <source>
        <dbReference type="ARBA" id="ARBA00022692"/>
    </source>
</evidence>
<dbReference type="Pfam" id="PF00999">
    <property type="entry name" value="Na_H_Exchanger"/>
    <property type="match status" value="1"/>
</dbReference>
<feature type="transmembrane region" description="Helical" evidence="7">
    <location>
        <begin position="148"/>
        <end position="168"/>
    </location>
</feature>
<feature type="transmembrane region" description="Helical" evidence="7">
    <location>
        <begin position="34"/>
        <end position="52"/>
    </location>
</feature>
<keyword evidence="5 7" id="KW-1133">Transmembrane helix</keyword>
<feature type="transmembrane region" description="Helical" evidence="7">
    <location>
        <begin position="212"/>
        <end position="241"/>
    </location>
</feature>
<dbReference type="KEGG" id="mbn:Mboo_0207"/>
<dbReference type="STRING" id="456442.Mboo_0207"/>
<feature type="transmembrane region" description="Helical" evidence="7">
    <location>
        <begin position="87"/>
        <end position="110"/>
    </location>
</feature>
<evidence type="ECO:0000256" key="3">
    <source>
        <dbReference type="ARBA" id="ARBA00022448"/>
    </source>
</evidence>
<feature type="transmembrane region" description="Helical" evidence="7">
    <location>
        <begin position="174"/>
        <end position="192"/>
    </location>
</feature>
<keyword evidence="4 7" id="KW-0812">Transmembrane</keyword>
<dbReference type="GO" id="GO:1902600">
    <property type="term" value="P:proton transmembrane transport"/>
    <property type="evidence" value="ECO:0007669"/>
    <property type="project" value="InterPro"/>
</dbReference>
<proteinExistence type="inferred from homology"/>
<feature type="domain" description="Cation/H+ exchanger transmembrane" evidence="8">
    <location>
        <begin position="15"/>
        <end position="354"/>
    </location>
</feature>
<dbReference type="OrthoDB" id="43518at2157"/>
<gene>
    <name evidence="9" type="ordered locus">Mboo_0207</name>
</gene>
<feature type="transmembrane region" description="Helical" evidence="7">
    <location>
        <begin position="285"/>
        <end position="309"/>
    </location>
</feature>